<dbReference type="InterPro" id="IPR004045">
    <property type="entry name" value="Glutathione_S-Trfase_N"/>
</dbReference>
<dbReference type="EMBL" id="QGLE01000009">
    <property type="protein sequence ID" value="PWR20331.1"/>
    <property type="molecule type" value="Genomic_DNA"/>
</dbReference>
<dbReference type="RefSeq" id="WP_109907005.1">
    <property type="nucleotide sequence ID" value="NZ_QGLE01000009.1"/>
</dbReference>
<dbReference type="InterPro" id="IPR036282">
    <property type="entry name" value="Glutathione-S-Trfase_C_sf"/>
</dbReference>
<dbReference type="Gene3D" id="1.20.1050.10">
    <property type="match status" value="1"/>
</dbReference>
<evidence type="ECO:0000259" key="1">
    <source>
        <dbReference type="PROSITE" id="PS50404"/>
    </source>
</evidence>
<dbReference type="PROSITE" id="PS50404">
    <property type="entry name" value="GST_NTER"/>
    <property type="match status" value="1"/>
</dbReference>
<dbReference type="Pfam" id="PF13410">
    <property type="entry name" value="GST_C_2"/>
    <property type="match status" value="1"/>
</dbReference>
<dbReference type="SUPFAM" id="SSF47616">
    <property type="entry name" value="GST C-terminal domain-like"/>
    <property type="match status" value="1"/>
</dbReference>
<keyword evidence="3" id="KW-1185">Reference proteome</keyword>
<dbReference type="CDD" id="cd03194">
    <property type="entry name" value="GST_C_3"/>
    <property type="match status" value="1"/>
</dbReference>
<proteinExistence type="predicted"/>
<dbReference type="GO" id="GO:0006749">
    <property type="term" value="P:glutathione metabolic process"/>
    <property type="evidence" value="ECO:0007669"/>
    <property type="project" value="TreeGrafter"/>
</dbReference>
<keyword evidence="2" id="KW-0808">Transferase</keyword>
<accession>A0A317E108</accession>
<dbReference type="CDD" id="cd03043">
    <property type="entry name" value="GST_N_1"/>
    <property type="match status" value="1"/>
</dbReference>
<sequence length="216" mass="23478">MAQHQKPVLVIGDKNYSSWSMRPWIAMTAGGIDFEETHVKLRTEETKATILRHSPSGTVPALKLGDVVVPESLAICEWAAENSKTGPLLPVDSVARAACRAASAEMHSGFATLRKECPMDILARETCHPISDACRSDIARIEALWENCRHHFGAGGPYLFGHFTIADAMFAPVVSRFITYGVHLLPESADYVAAASHHPAYQAWVAGAKLQVETGI</sequence>
<dbReference type="GO" id="GO:0004364">
    <property type="term" value="F:glutathione transferase activity"/>
    <property type="evidence" value="ECO:0007669"/>
    <property type="project" value="TreeGrafter"/>
</dbReference>
<dbReference type="InterPro" id="IPR036249">
    <property type="entry name" value="Thioredoxin-like_sf"/>
</dbReference>
<dbReference type="OrthoDB" id="9799538at2"/>
<dbReference type="SUPFAM" id="SSF52833">
    <property type="entry name" value="Thioredoxin-like"/>
    <property type="match status" value="1"/>
</dbReference>
<comment type="caution">
    <text evidence="2">The sequence shown here is derived from an EMBL/GenBank/DDBJ whole genome shotgun (WGS) entry which is preliminary data.</text>
</comment>
<dbReference type="PANTHER" id="PTHR42673:SF4">
    <property type="entry name" value="MALEYLACETOACETATE ISOMERASE"/>
    <property type="match status" value="1"/>
</dbReference>
<reference evidence="2 3" key="1">
    <citation type="submission" date="2018-05" db="EMBL/GenBank/DDBJ databases">
        <title>Zavarzinia sp. HR-AS.</title>
        <authorList>
            <person name="Lee Y."/>
            <person name="Jeon C.O."/>
        </authorList>
    </citation>
    <scope>NUCLEOTIDE SEQUENCE [LARGE SCALE GENOMIC DNA]</scope>
    <source>
        <strain evidence="2 3">HR-AS</strain>
    </source>
</reference>
<dbReference type="Gene3D" id="3.40.30.10">
    <property type="entry name" value="Glutaredoxin"/>
    <property type="match status" value="1"/>
</dbReference>
<dbReference type="PANTHER" id="PTHR42673">
    <property type="entry name" value="MALEYLACETOACETATE ISOMERASE"/>
    <property type="match status" value="1"/>
</dbReference>
<dbReference type="GO" id="GO:0006559">
    <property type="term" value="P:L-phenylalanine catabolic process"/>
    <property type="evidence" value="ECO:0007669"/>
    <property type="project" value="TreeGrafter"/>
</dbReference>
<name>A0A317E108_9PROT</name>
<dbReference type="InterPro" id="IPR040079">
    <property type="entry name" value="Glutathione_S-Trfase"/>
</dbReference>
<evidence type="ECO:0000313" key="3">
    <source>
        <dbReference type="Proteomes" id="UP000245461"/>
    </source>
</evidence>
<gene>
    <name evidence="2" type="ORF">DKG74_15095</name>
</gene>
<dbReference type="Proteomes" id="UP000245461">
    <property type="component" value="Unassembled WGS sequence"/>
</dbReference>
<evidence type="ECO:0000313" key="2">
    <source>
        <dbReference type="EMBL" id="PWR20331.1"/>
    </source>
</evidence>
<dbReference type="GO" id="GO:0016034">
    <property type="term" value="F:maleylacetoacetate isomerase activity"/>
    <property type="evidence" value="ECO:0007669"/>
    <property type="project" value="TreeGrafter"/>
</dbReference>
<organism evidence="2 3">
    <name type="scientific">Zavarzinia aquatilis</name>
    <dbReference type="NCBI Taxonomy" id="2211142"/>
    <lineage>
        <taxon>Bacteria</taxon>
        <taxon>Pseudomonadati</taxon>
        <taxon>Pseudomonadota</taxon>
        <taxon>Alphaproteobacteria</taxon>
        <taxon>Rhodospirillales</taxon>
        <taxon>Zavarziniaceae</taxon>
        <taxon>Zavarzinia</taxon>
    </lineage>
</organism>
<protein>
    <submittedName>
        <fullName evidence="2">Glutathione S-transferase</fullName>
    </submittedName>
</protein>
<dbReference type="AlphaFoldDB" id="A0A317E108"/>
<dbReference type="Pfam" id="PF13409">
    <property type="entry name" value="GST_N_2"/>
    <property type="match status" value="1"/>
</dbReference>
<feature type="domain" description="GST N-terminal" evidence="1">
    <location>
        <begin position="7"/>
        <end position="87"/>
    </location>
</feature>
<dbReference type="SFLD" id="SFLDS00019">
    <property type="entry name" value="Glutathione_Transferase_(cytos"/>
    <property type="match status" value="1"/>
</dbReference>